<feature type="binding site" evidence="1">
    <location>
        <position position="68"/>
    </location>
    <ligand>
        <name>Mg(2+)</name>
        <dbReference type="ChEBI" id="CHEBI:18420"/>
        <label>1</label>
        <note>catalytic</note>
    </ligand>
</feature>
<accession>A0A6B2LXB0</accession>
<protein>
    <submittedName>
        <fullName evidence="2">Inositol monophosphatase family protein</fullName>
    </submittedName>
</protein>
<dbReference type="Proteomes" id="UP000478417">
    <property type="component" value="Unassembled WGS sequence"/>
</dbReference>
<dbReference type="SUPFAM" id="SSF56655">
    <property type="entry name" value="Carbohydrate phosphatase"/>
    <property type="match status" value="1"/>
</dbReference>
<keyword evidence="1" id="KW-0479">Metal-binding</keyword>
<dbReference type="AlphaFoldDB" id="A0A6B2LXB0"/>
<feature type="binding site" evidence="1">
    <location>
        <position position="88"/>
    </location>
    <ligand>
        <name>Mg(2+)</name>
        <dbReference type="ChEBI" id="CHEBI:18420"/>
        <label>1</label>
        <note>catalytic</note>
    </ligand>
</feature>
<comment type="cofactor">
    <cofactor evidence="1">
        <name>Mg(2+)</name>
        <dbReference type="ChEBI" id="CHEBI:18420"/>
    </cofactor>
</comment>
<sequence>MDTAFRHRVNAARVAIRNQTGFFNQQRGRVSSEWKPDETRVTFADFAISEKICEELRRSFPDDQFLSEESGLLDEVVPVESRYSWVLDPIDGTNNYALGMSACAISLALMKQGHPVYGLIYDGSTGELLEGGSGRPILVDGKKFTPANRPFEKRTSIIALHFPLPAGRPRQFEALLETYRVRSLGSASLHLAYVALGRIDGVIDERVRIWDVAAACALIEASGRKIIYMDENPFPMKAFESNGAFIRYAAGSEGFLTAVQNWLG</sequence>
<dbReference type="GO" id="GO:0007165">
    <property type="term" value="P:signal transduction"/>
    <property type="evidence" value="ECO:0007669"/>
    <property type="project" value="TreeGrafter"/>
</dbReference>
<feature type="binding site" evidence="1">
    <location>
        <position position="211"/>
    </location>
    <ligand>
        <name>Mg(2+)</name>
        <dbReference type="ChEBI" id="CHEBI:18420"/>
        <label>1</label>
        <note>catalytic</note>
    </ligand>
</feature>
<dbReference type="Gene3D" id="3.30.540.10">
    <property type="entry name" value="Fructose-1,6-Bisphosphatase, subunit A, domain 1"/>
    <property type="match status" value="1"/>
</dbReference>
<reference evidence="2 3" key="1">
    <citation type="submission" date="2020-02" db="EMBL/GenBank/DDBJ databases">
        <title>Albibacoteraceae fam. nov., the first described family within the subdivision 4 Verrucomicrobia.</title>
        <authorList>
            <person name="Xi F."/>
        </authorList>
    </citation>
    <scope>NUCLEOTIDE SEQUENCE [LARGE SCALE GENOMIC DNA]</scope>
    <source>
        <strain evidence="2 3">CK1056</strain>
    </source>
</reference>
<dbReference type="Gene3D" id="3.40.190.80">
    <property type="match status" value="1"/>
</dbReference>
<feature type="binding site" evidence="1">
    <location>
        <position position="91"/>
    </location>
    <ligand>
        <name>Mg(2+)</name>
        <dbReference type="ChEBI" id="CHEBI:18420"/>
        <label>1</label>
        <note>catalytic</note>
    </ligand>
</feature>
<evidence type="ECO:0000313" key="2">
    <source>
        <dbReference type="EMBL" id="NDV61171.1"/>
    </source>
</evidence>
<keyword evidence="1" id="KW-0460">Magnesium</keyword>
<dbReference type="Pfam" id="PF00459">
    <property type="entry name" value="Inositol_P"/>
    <property type="match status" value="1"/>
</dbReference>
<dbReference type="PANTHER" id="PTHR20854:SF4">
    <property type="entry name" value="INOSITOL-1-MONOPHOSPHATASE-RELATED"/>
    <property type="match status" value="1"/>
</dbReference>
<dbReference type="RefSeq" id="WP_163961859.1">
    <property type="nucleotide sequence ID" value="NZ_JAAGNX010000001.1"/>
</dbReference>
<dbReference type="EMBL" id="JAAGNX010000001">
    <property type="protein sequence ID" value="NDV61171.1"/>
    <property type="molecule type" value="Genomic_DNA"/>
</dbReference>
<name>A0A6B2LXB0_9BACT</name>
<feature type="binding site" evidence="1">
    <location>
        <position position="90"/>
    </location>
    <ligand>
        <name>Mg(2+)</name>
        <dbReference type="ChEBI" id="CHEBI:18420"/>
        <label>2</label>
    </ligand>
</feature>
<keyword evidence="3" id="KW-1185">Reference proteome</keyword>
<proteinExistence type="predicted"/>
<dbReference type="PRINTS" id="PR00377">
    <property type="entry name" value="IMPHPHTASES"/>
</dbReference>
<evidence type="ECO:0000313" key="3">
    <source>
        <dbReference type="Proteomes" id="UP000478417"/>
    </source>
</evidence>
<dbReference type="InterPro" id="IPR000760">
    <property type="entry name" value="Inositol_monophosphatase-like"/>
</dbReference>
<dbReference type="CDD" id="cd01637">
    <property type="entry name" value="IMPase_like"/>
    <property type="match status" value="1"/>
</dbReference>
<dbReference type="GO" id="GO:0046872">
    <property type="term" value="F:metal ion binding"/>
    <property type="evidence" value="ECO:0007669"/>
    <property type="project" value="UniProtKB-KW"/>
</dbReference>
<evidence type="ECO:0000256" key="1">
    <source>
        <dbReference type="PIRSR" id="PIRSR600760-2"/>
    </source>
</evidence>
<dbReference type="GO" id="GO:0008934">
    <property type="term" value="F:inositol monophosphate 1-phosphatase activity"/>
    <property type="evidence" value="ECO:0007669"/>
    <property type="project" value="TreeGrafter"/>
</dbReference>
<dbReference type="PANTHER" id="PTHR20854">
    <property type="entry name" value="INOSITOL MONOPHOSPHATASE"/>
    <property type="match status" value="1"/>
</dbReference>
<dbReference type="GO" id="GO:0006020">
    <property type="term" value="P:inositol metabolic process"/>
    <property type="evidence" value="ECO:0007669"/>
    <property type="project" value="TreeGrafter"/>
</dbReference>
<gene>
    <name evidence="2" type="ORF">G0Q06_01765</name>
</gene>
<organism evidence="2 3">
    <name type="scientific">Oceanipulchritudo coccoides</name>
    <dbReference type="NCBI Taxonomy" id="2706888"/>
    <lineage>
        <taxon>Bacteria</taxon>
        <taxon>Pseudomonadati</taxon>
        <taxon>Verrucomicrobiota</taxon>
        <taxon>Opitutia</taxon>
        <taxon>Puniceicoccales</taxon>
        <taxon>Oceanipulchritudinaceae</taxon>
        <taxon>Oceanipulchritudo</taxon>
    </lineage>
</organism>
<comment type="caution">
    <text evidence="2">The sequence shown here is derived from an EMBL/GenBank/DDBJ whole genome shotgun (WGS) entry which is preliminary data.</text>
</comment>